<dbReference type="PROSITE" id="PS50005">
    <property type="entry name" value="TPR"/>
    <property type="match status" value="1"/>
</dbReference>
<accession>X0X862</accession>
<dbReference type="EMBL" id="BARS01049313">
    <property type="protein sequence ID" value="GAG31587.1"/>
    <property type="molecule type" value="Genomic_DNA"/>
</dbReference>
<protein>
    <recommendedName>
        <fullName evidence="2">Tetratricopeptide repeat protein</fullName>
    </recommendedName>
</protein>
<dbReference type="SMART" id="SM00028">
    <property type="entry name" value="TPR"/>
    <property type="match status" value="2"/>
</dbReference>
<comment type="caution">
    <text evidence="1">The sequence shown here is derived from an EMBL/GenBank/DDBJ whole genome shotgun (WGS) entry which is preliminary data.</text>
</comment>
<dbReference type="Pfam" id="PF13181">
    <property type="entry name" value="TPR_8"/>
    <property type="match status" value="1"/>
</dbReference>
<dbReference type="Pfam" id="PF13432">
    <property type="entry name" value="TPR_16"/>
    <property type="match status" value="1"/>
</dbReference>
<feature type="non-terminal residue" evidence="1">
    <location>
        <position position="1"/>
    </location>
</feature>
<evidence type="ECO:0008006" key="2">
    <source>
        <dbReference type="Google" id="ProtNLM"/>
    </source>
</evidence>
<feature type="non-terminal residue" evidence="1">
    <location>
        <position position="241"/>
    </location>
</feature>
<gene>
    <name evidence="1" type="ORF">S01H1_73780</name>
</gene>
<dbReference type="InterPro" id="IPR011990">
    <property type="entry name" value="TPR-like_helical_dom_sf"/>
</dbReference>
<name>X0X862_9ZZZZ</name>
<dbReference type="InterPro" id="IPR019734">
    <property type="entry name" value="TPR_rpt"/>
</dbReference>
<organism evidence="1">
    <name type="scientific">marine sediment metagenome</name>
    <dbReference type="NCBI Taxonomy" id="412755"/>
    <lineage>
        <taxon>unclassified sequences</taxon>
        <taxon>metagenomes</taxon>
        <taxon>ecological metagenomes</taxon>
    </lineage>
</organism>
<sequence>PEAMKWVDKEIAMATSPGAKREGYLYKGFYHYWLGNLEKSLTDLQKAAELAEAAGSVTGKAYGDWFKGWIYYDRGEFELSRQHNENWPDVYIKYYPENASSFKSTYSFLHGLAELGEGRTDSAKARLAELNSLFLELLPSDKEGATFSASFLQAEILLVEGSYEKAVSVFEKASPPSPPALQFTSQVIDYNTPFLKDVIARAYQQKGDLDRAIAEYERLITFDPKSKTRYLIHPKYHYRLA</sequence>
<dbReference type="SUPFAM" id="SSF48452">
    <property type="entry name" value="TPR-like"/>
    <property type="match status" value="1"/>
</dbReference>
<dbReference type="AlphaFoldDB" id="X0X862"/>
<reference evidence="1" key="1">
    <citation type="journal article" date="2014" name="Front. Microbiol.">
        <title>High frequency of phylogenetically diverse reductive dehalogenase-homologous genes in deep subseafloor sedimentary metagenomes.</title>
        <authorList>
            <person name="Kawai M."/>
            <person name="Futagami T."/>
            <person name="Toyoda A."/>
            <person name="Takaki Y."/>
            <person name="Nishi S."/>
            <person name="Hori S."/>
            <person name="Arai W."/>
            <person name="Tsubouchi T."/>
            <person name="Morono Y."/>
            <person name="Uchiyama I."/>
            <person name="Ito T."/>
            <person name="Fujiyama A."/>
            <person name="Inagaki F."/>
            <person name="Takami H."/>
        </authorList>
    </citation>
    <scope>NUCLEOTIDE SEQUENCE</scope>
    <source>
        <strain evidence="1">Expedition CK06-06</strain>
    </source>
</reference>
<evidence type="ECO:0000313" key="1">
    <source>
        <dbReference type="EMBL" id="GAG31587.1"/>
    </source>
</evidence>
<proteinExistence type="predicted"/>
<dbReference type="Gene3D" id="1.25.40.10">
    <property type="entry name" value="Tetratricopeptide repeat domain"/>
    <property type="match status" value="1"/>
</dbReference>